<proteinExistence type="predicted"/>
<keyword evidence="1" id="KW-0472">Membrane</keyword>
<evidence type="ECO:0000256" key="1">
    <source>
        <dbReference type="SAM" id="Phobius"/>
    </source>
</evidence>
<organism evidence="2 3">
    <name type="scientific">Rhodococcus olei</name>
    <dbReference type="NCBI Taxonomy" id="2161675"/>
    <lineage>
        <taxon>Bacteria</taxon>
        <taxon>Bacillati</taxon>
        <taxon>Actinomycetota</taxon>
        <taxon>Actinomycetes</taxon>
        <taxon>Mycobacteriales</taxon>
        <taxon>Nocardiaceae</taxon>
        <taxon>Rhodococcus</taxon>
    </lineage>
</organism>
<dbReference type="EMBL" id="BAABFB010000066">
    <property type="protein sequence ID" value="GAA4486883.1"/>
    <property type="molecule type" value="Genomic_DNA"/>
</dbReference>
<reference evidence="3" key="1">
    <citation type="journal article" date="2019" name="Int. J. Syst. Evol. Microbiol.">
        <title>The Global Catalogue of Microorganisms (GCM) 10K type strain sequencing project: providing services to taxonomists for standard genome sequencing and annotation.</title>
        <authorList>
            <consortium name="The Broad Institute Genomics Platform"/>
            <consortium name="The Broad Institute Genome Sequencing Center for Infectious Disease"/>
            <person name="Wu L."/>
            <person name="Ma J."/>
        </authorList>
    </citation>
    <scope>NUCLEOTIDE SEQUENCE [LARGE SCALE GENOMIC DNA]</scope>
    <source>
        <strain evidence="3">JCM 32206</strain>
    </source>
</reference>
<sequence>MTTAYNMTTLIMIALRLLALGAGAFALFHAVRQRTDAFTAVDKLSKPIWVGILVVAMLVVFLFGVVSFFGLIAVVAICVYLVDVRPRVDEIQRGPRW</sequence>
<dbReference type="InterPro" id="IPR019662">
    <property type="entry name" value="DUF2516"/>
</dbReference>
<dbReference type="Pfam" id="PF10724">
    <property type="entry name" value="DUF2516"/>
    <property type="match status" value="1"/>
</dbReference>
<keyword evidence="1" id="KW-0812">Transmembrane</keyword>
<keyword evidence="3" id="KW-1185">Reference proteome</keyword>
<accession>A0ABP8PJ15</accession>
<gene>
    <name evidence="2" type="ORF">GCM10023094_44270</name>
</gene>
<protein>
    <recommendedName>
        <fullName evidence="4">DUF2516 family protein</fullName>
    </recommendedName>
</protein>
<feature type="transmembrane region" description="Helical" evidence="1">
    <location>
        <begin position="49"/>
        <end position="82"/>
    </location>
</feature>
<comment type="caution">
    <text evidence="2">The sequence shown here is derived from an EMBL/GenBank/DDBJ whole genome shotgun (WGS) entry which is preliminary data.</text>
</comment>
<dbReference type="Proteomes" id="UP001501183">
    <property type="component" value="Unassembled WGS sequence"/>
</dbReference>
<keyword evidence="1" id="KW-1133">Transmembrane helix</keyword>
<name>A0ABP8PJ15_9NOCA</name>
<evidence type="ECO:0000313" key="3">
    <source>
        <dbReference type="Proteomes" id="UP001501183"/>
    </source>
</evidence>
<evidence type="ECO:0000313" key="2">
    <source>
        <dbReference type="EMBL" id="GAA4486883.1"/>
    </source>
</evidence>
<evidence type="ECO:0008006" key="4">
    <source>
        <dbReference type="Google" id="ProtNLM"/>
    </source>
</evidence>